<dbReference type="Proteomes" id="UP000526003">
    <property type="component" value="Unassembled WGS sequence"/>
</dbReference>
<name>A0A7X1GHQ7_9PSED</name>
<dbReference type="RefSeq" id="WP_185818975.1">
    <property type="nucleotide sequence ID" value="NZ_JACMYG010000031.1"/>
</dbReference>
<protein>
    <submittedName>
        <fullName evidence="1">Uncharacterized protein</fullName>
    </submittedName>
</protein>
<proteinExistence type="predicted"/>
<evidence type="ECO:0000313" key="1">
    <source>
        <dbReference type="EMBL" id="MBC2692701.1"/>
    </source>
</evidence>
<evidence type="ECO:0000313" key="2">
    <source>
        <dbReference type="Proteomes" id="UP000526003"/>
    </source>
</evidence>
<accession>A0A7X1GHQ7</accession>
<sequence>MRPDELKIVFDKYPPSAVGKYRLTVGTPYKALKLDDALGLYALVDDAGVKFNVSTYGAGYTNDGYWHVIGQTGC</sequence>
<comment type="caution">
    <text evidence="1">The sequence shown here is derived from an EMBL/GenBank/DDBJ whole genome shotgun (WGS) entry which is preliminary data.</text>
</comment>
<reference evidence="1 2" key="1">
    <citation type="submission" date="2020-08" db="EMBL/GenBank/DDBJ databases">
        <title>Pseudomonas sp. nov.</title>
        <authorList>
            <person name="Gieschler S."/>
            <person name="Fiedler G."/>
            <person name="Brinks E."/>
            <person name="Boehnlein C."/>
            <person name="Franz C.M.A.P."/>
            <person name="Kabisch J."/>
        </authorList>
    </citation>
    <scope>NUCLEOTIDE SEQUENCE [LARGE SCALE GENOMIC DNA]</scope>
    <source>
        <strain evidence="1 2">MBT-1</strain>
    </source>
</reference>
<gene>
    <name evidence="1" type="ORF">H7995_23205</name>
</gene>
<organism evidence="1 2">
    <name type="scientific">Pseudomonas kielensis</name>
    <dbReference type="NCBI Taxonomy" id="2762577"/>
    <lineage>
        <taxon>Bacteria</taxon>
        <taxon>Pseudomonadati</taxon>
        <taxon>Pseudomonadota</taxon>
        <taxon>Gammaproteobacteria</taxon>
        <taxon>Pseudomonadales</taxon>
        <taxon>Pseudomonadaceae</taxon>
        <taxon>Pseudomonas</taxon>
    </lineage>
</organism>
<dbReference type="EMBL" id="JACMYG010000031">
    <property type="protein sequence ID" value="MBC2692701.1"/>
    <property type="molecule type" value="Genomic_DNA"/>
</dbReference>
<dbReference type="AlphaFoldDB" id="A0A7X1GHQ7"/>
<keyword evidence="2" id="KW-1185">Reference proteome</keyword>